<gene>
    <name evidence="2" type="ORF">NKR19_g1054</name>
</gene>
<dbReference type="EMBL" id="JANBVN010000009">
    <property type="protein sequence ID" value="KAJ9164800.1"/>
    <property type="molecule type" value="Genomic_DNA"/>
</dbReference>
<comment type="caution">
    <text evidence="2">The sequence shown here is derived from an EMBL/GenBank/DDBJ whole genome shotgun (WGS) entry which is preliminary data.</text>
</comment>
<evidence type="ECO:0000313" key="2">
    <source>
        <dbReference type="EMBL" id="KAJ9164800.1"/>
    </source>
</evidence>
<protein>
    <submittedName>
        <fullName evidence="2">Uncharacterized protein</fullName>
    </submittedName>
</protein>
<feature type="coiled-coil region" evidence="1">
    <location>
        <begin position="34"/>
        <end position="61"/>
    </location>
</feature>
<evidence type="ECO:0000256" key="1">
    <source>
        <dbReference type="SAM" id="Coils"/>
    </source>
</evidence>
<name>A0AA38SD11_9PEZI</name>
<accession>A0AA38SD11</accession>
<reference evidence="2" key="1">
    <citation type="submission" date="2022-07" db="EMBL/GenBank/DDBJ databases">
        <title>Fungi with potential for degradation of polypropylene.</title>
        <authorList>
            <person name="Gostincar C."/>
        </authorList>
    </citation>
    <scope>NUCLEOTIDE SEQUENCE</scope>
    <source>
        <strain evidence="2">EXF-13287</strain>
    </source>
</reference>
<dbReference type="AlphaFoldDB" id="A0AA38SD11"/>
<evidence type="ECO:0000313" key="3">
    <source>
        <dbReference type="Proteomes" id="UP001174691"/>
    </source>
</evidence>
<dbReference type="Proteomes" id="UP001174691">
    <property type="component" value="Unassembled WGS sequence"/>
</dbReference>
<organism evidence="2 3">
    <name type="scientific">Coniochaeta hoffmannii</name>
    <dbReference type="NCBI Taxonomy" id="91930"/>
    <lineage>
        <taxon>Eukaryota</taxon>
        <taxon>Fungi</taxon>
        <taxon>Dikarya</taxon>
        <taxon>Ascomycota</taxon>
        <taxon>Pezizomycotina</taxon>
        <taxon>Sordariomycetes</taxon>
        <taxon>Sordariomycetidae</taxon>
        <taxon>Coniochaetales</taxon>
        <taxon>Coniochaetaceae</taxon>
        <taxon>Coniochaeta</taxon>
    </lineage>
</organism>
<keyword evidence="1" id="KW-0175">Coiled coil</keyword>
<sequence length="448" mass="49847">MSAISDNQALQLLRRPAVVNVIKDFADEIVKQRLESSERRISSLEAHVKDLEQEVDGFRCASDALETSNIYNWDLTDERFRALEATAAARHANGGHESHLTGSELAREHATVEGTLITSQDIAATAESTGGQSARFVDLEPAHGMVDTSTNTQSETDTQTTSNVKIDDYKMELNNASPTRHPKSLSSGHLAFYYDIDKIVLWMPITGQTMHRRRLLFHIPPLENKDGCTYKCSQLGQRAFEPDFNGHVMRQDILLPRSPGNLKLLIKLYYFLRARKADLVEQWTAENRDFVGIMAPIQPYEVEPAKSLRFHQLRAMKVPMKITVDVLVPRKSGIVPINEPGLTVQKRLLVERTGAFIGGSAGNHTPIADSTYYDVATGHEVQKGPSDAVISESEELYERLGIMYGELGEADLLDAQPHRGTAIESLKRLSEASAELMDGQALVKRAKK</sequence>
<keyword evidence="3" id="KW-1185">Reference proteome</keyword>
<proteinExistence type="predicted"/>